<feature type="compositionally biased region" description="Basic residues" evidence="1">
    <location>
        <begin position="333"/>
        <end position="343"/>
    </location>
</feature>
<feature type="region of interest" description="Disordered" evidence="1">
    <location>
        <begin position="329"/>
        <end position="353"/>
    </location>
</feature>
<evidence type="ECO:0000256" key="1">
    <source>
        <dbReference type="SAM" id="MobiDB-lite"/>
    </source>
</evidence>
<gene>
    <name evidence="2" type="ORF">JKP88DRAFT_241064</name>
</gene>
<keyword evidence="3" id="KW-1185">Reference proteome</keyword>
<name>A0A835Z3A1_9STRA</name>
<sequence>MQHSFVPGAAQNVSRDVTAAPEVVDDASISDRLVDLETAVSGFDFRFSAFEQNISNLSASISSLHGLKEDVEIVVKQVHDLETRTLFASKTPEATPDDVQTRIAELASVQSSITAKVEELVNAPSVAQLIGEQLATIKGEVSSLREKCDASSNMEALKAQIAVLQTSLSEIAKTAAASNTEKEIVVLHENVQFLDDEMTTMKAAFAKLHSNCEKRADSSDLDALKRQITKVQTSIGEMIMAKKSAPAPNADERFAELESKMTEIMTSIQEQQAEQQEYAKGMTTDIRTGLDALQEKLYTSVIGDLKEMLAGLQIDQLKADMSALKEDVQATATKKKPGPKKRGTQSVIEVEKS</sequence>
<dbReference type="AlphaFoldDB" id="A0A835Z3A1"/>
<accession>A0A835Z3A1</accession>
<evidence type="ECO:0000313" key="2">
    <source>
        <dbReference type="EMBL" id="KAG5186456.1"/>
    </source>
</evidence>
<organism evidence="2 3">
    <name type="scientific">Tribonema minus</name>
    <dbReference type="NCBI Taxonomy" id="303371"/>
    <lineage>
        <taxon>Eukaryota</taxon>
        <taxon>Sar</taxon>
        <taxon>Stramenopiles</taxon>
        <taxon>Ochrophyta</taxon>
        <taxon>PX clade</taxon>
        <taxon>Xanthophyceae</taxon>
        <taxon>Tribonematales</taxon>
        <taxon>Tribonemataceae</taxon>
        <taxon>Tribonema</taxon>
    </lineage>
</organism>
<dbReference type="Gene3D" id="1.10.287.1490">
    <property type="match status" value="1"/>
</dbReference>
<dbReference type="Proteomes" id="UP000664859">
    <property type="component" value="Unassembled WGS sequence"/>
</dbReference>
<comment type="caution">
    <text evidence="2">The sequence shown here is derived from an EMBL/GenBank/DDBJ whole genome shotgun (WGS) entry which is preliminary data.</text>
</comment>
<proteinExistence type="predicted"/>
<dbReference type="EMBL" id="JAFCMP010000112">
    <property type="protein sequence ID" value="KAG5186456.1"/>
    <property type="molecule type" value="Genomic_DNA"/>
</dbReference>
<reference evidence="2" key="1">
    <citation type="submission" date="2021-02" db="EMBL/GenBank/DDBJ databases">
        <title>First Annotated Genome of the Yellow-green Alga Tribonema minus.</title>
        <authorList>
            <person name="Mahan K.M."/>
        </authorList>
    </citation>
    <scope>NUCLEOTIDE SEQUENCE</scope>
    <source>
        <strain evidence="2">UTEX B ZZ1240</strain>
    </source>
</reference>
<protein>
    <submittedName>
        <fullName evidence="2">Uncharacterized protein</fullName>
    </submittedName>
</protein>
<evidence type="ECO:0000313" key="3">
    <source>
        <dbReference type="Proteomes" id="UP000664859"/>
    </source>
</evidence>